<organism evidence="2 3">
    <name type="scientific">Piloderma croceum (strain F 1598)</name>
    <dbReference type="NCBI Taxonomy" id="765440"/>
    <lineage>
        <taxon>Eukaryota</taxon>
        <taxon>Fungi</taxon>
        <taxon>Dikarya</taxon>
        <taxon>Basidiomycota</taxon>
        <taxon>Agaricomycotina</taxon>
        <taxon>Agaricomycetes</taxon>
        <taxon>Agaricomycetidae</taxon>
        <taxon>Atheliales</taxon>
        <taxon>Atheliaceae</taxon>
        <taxon>Piloderma</taxon>
    </lineage>
</organism>
<protein>
    <submittedName>
        <fullName evidence="2">Uncharacterized protein</fullName>
    </submittedName>
</protein>
<dbReference type="HOGENOM" id="CLU_888812_0_0_1"/>
<reference evidence="2 3" key="1">
    <citation type="submission" date="2014-04" db="EMBL/GenBank/DDBJ databases">
        <authorList>
            <consortium name="DOE Joint Genome Institute"/>
            <person name="Kuo A."/>
            <person name="Tarkka M."/>
            <person name="Buscot F."/>
            <person name="Kohler A."/>
            <person name="Nagy L.G."/>
            <person name="Floudas D."/>
            <person name="Copeland A."/>
            <person name="Barry K.W."/>
            <person name="Cichocki N."/>
            <person name="Veneault-Fourrey C."/>
            <person name="LaButti K."/>
            <person name="Lindquist E.A."/>
            <person name="Lipzen A."/>
            <person name="Lundell T."/>
            <person name="Morin E."/>
            <person name="Murat C."/>
            <person name="Sun H."/>
            <person name="Tunlid A."/>
            <person name="Henrissat B."/>
            <person name="Grigoriev I.V."/>
            <person name="Hibbett D.S."/>
            <person name="Martin F."/>
            <person name="Nordberg H.P."/>
            <person name="Cantor M.N."/>
            <person name="Hua S.X."/>
        </authorList>
    </citation>
    <scope>NUCLEOTIDE SEQUENCE [LARGE SCALE GENOMIC DNA]</scope>
    <source>
        <strain evidence="2 3">F 1598</strain>
    </source>
</reference>
<accession>A0A0C3F4K5</accession>
<feature type="compositionally biased region" description="Basic residues" evidence="1">
    <location>
        <begin position="87"/>
        <end position="99"/>
    </location>
</feature>
<evidence type="ECO:0000256" key="1">
    <source>
        <dbReference type="SAM" id="MobiDB-lite"/>
    </source>
</evidence>
<proteinExistence type="predicted"/>
<name>A0A0C3F4K5_PILCF</name>
<feature type="region of interest" description="Disordered" evidence="1">
    <location>
        <begin position="69"/>
        <end position="106"/>
    </location>
</feature>
<dbReference type="InParanoid" id="A0A0C3F4K5"/>
<reference evidence="3" key="2">
    <citation type="submission" date="2015-01" db="EMBL/GenBank/DDBJ databases">
        <title>Evolutionary Origins and Diversification of the Mycorrhizal Mutualists.</title>
        <authorList>
            <consortium name="DOE Joint Genome Institute"/>
            <consortium name="Mycorrhizal Genomics Consortium"/>
            <person name="Kohler A."/>
            <person name="Kuo A."/>
            <person name="Nagy L.G."/>
            <person name="Floudas D."/>
            <person name="Copeland A."/>
            <person name="Barry K.W."/>
            <person name="Cichocki N."/>
            <person name="Veneault-Fourrey C."/>
            <person name="LaButti K."/>
            <person name="Lindquist E.A."/>
            <person name="Lipzen A."/>
            <person name="Lundell T."/>
            <person name="Morin E."/>
            <person name="Murat C."/>
            <person name="Riley R."/>
            <person name="Ohm R."/>
            <person name="Sun H."/>
            <person name="Tunlid A."/>
            <person name="Henrissat B."/>
            <person name="Grigoriev I.V."/>
            <person name="Hibbett D.S."/>
            <person name="Martin F."/>
        </authorList>
    </citation>
    <scope>NUCLEOTIDE SEQUENCE [LARGE SCALE GENOMIC DNA]</scope>
    <source>
        <strain evidence="3">F 1598</strain>
    </source>
</reference>
<dbReference type="OrthoDB" id="2685034at2759"/>
<keyword evidence="3" id="KW-1185">Reference proteome</keyword>
<evidence type="ECO:0000313" key="2">
    <source>
        <dbReference type="EMBL" id="KIM79610.1"/>
    </source>
</evidence>
<evidence type="ECO:0000313" key="3">
    <source>
        <dbReference type="Proteomes" id="UP000054166"/>
    </source>
</evidence>
<dbReference type="EMBL" id="KN833008">
    <property type="protein sequence ID" value="KIM79610.1"/>
    <property type="molecule type" value="Genomic_DNA"/>
</dbReference>
<dbReference type="AlphaFoldDB" id="A0A0C3F4K5"/>
<dbReference type="Proteomes" id="UP000054166">
    <property type="component" value="Unassembled WGS sequence"/>
</dbReference>
<gene>
    <name evidence="2" type="ORF">PILCRDRAFT_89994</name>
</gene>
<sequence length="313" mass="34792">MDLEGLTHCLDSSSDDDVLNPHNFTPKIIAKMSKDAWDMSFVNAAAQHVMYEPLEPVGFYTTGHPKPPTYATKNTEKRPCSASTAHIKPKSAKKLKMKNNNKENQPPMCAVKAKKERAAIREASAAAAVDHNEIFALNGQFNKLKKNPGYIFKKAVKELFPGGFSLGSVKSQFERSLKTFNWIMAFESFTGGGGDADLCDENLDDEQIASSEDYKMYGKAPKVTHAVVQNSAVLVSDDESFSDEELATPAKLPASHIVSEPKHTLATQFHASTALSLATIGTYLEQKMAFEREWLEEYKKKRAAEARHESWIW</sequence>